<comment type="caution">
    <text evidence="2">The sequence shown here is derived from an EMBL/GenBank/DDBJ whole genome shotgun (WGS) entry which is preliminary data.</text>
</comment>
<dbReference type="EMBL" id="ASPP01011797">
    <property type="protein sequence ID" value="ETO21269.1"/>
    <property type="molecule type" value="Genomic_DNA"/>
</dbReference>
<keyword evidence="3" id="KW-1185">Reference proteome</keyword>
<evidence type="ECO:0000313" key="2">
    <source>
        <dbReference type="EMBL" id="ETO21269.1"/>
    </source>
</evidence>
<feature type="compositionally biased region" description="Basic and acidic residues" evidence="1">
    <location>
        <begin position="115"/>
        <end position="131"/>
    </location>
</feature>
<proteinExistence type="predicted"/>
<reference evidence="2 3" key="1">
    <citation type="journal article" date="2013" name="Curr. Biol.">
        <title>The Genome of the Foraminiferan Reticulomyxa filosa.</title>
        <authorList>
            <person name="Glockner G."/>
            <person name="Hulsmann N."/>
            <person name="Schleicher M."/>
            <person name="Noegel A.A."/>
            <person name="Eichinger L."/>
            <person name="Gallinger C."/>
            <person name="Pawlowski J."/>
            <person name="Sierra R."/>
            <person name="Euteneuer U."/>
            <person name="Pillet L."/>
            <person name="Moustafa A."/>
            <person name="Platzer M."/>
            <person name="Groth M."/>
            <person name="Szafranski K."/>
            <person name="Schliwa M."/>
        </authorList>
    </citation>
    <scope>NUCLEOTIDE SEQUENCE [LARGE SCALE GENOMIC DNA]</scope>
</reference>
<dbReference type="Proteomes" id="UP000023152">
    <property type="component" value="Unassembled WGS sequence"/>
</dbReference>
<gene>
    <name evidence="2" type="ORF">RFI_15934</name>
</gene>
<feature type="region of interest" description="Disordered" evidence="1">
    <location>
        <begin position="115"/>
        <end position="166"/>
    </location>
</feature>
<evidence type="ECO:0000256" key="1">
    <source>
        <dbReference type="SAM" id="MobiDB-lite"/>
    </source>
</evidence>
<dbReference type="AlphaFoldDB" id="X6N681"/>
<name>X6N681_RETFI</name>
<accession>X6N681</accession>
<feature type="compositionally biased region" description="Basic and acidic residues" evidence="1">
    <location>
        <begin position="156"/>
        <end position="166"/>
    </location>
</feature>
<sequence length="191" mass="21498">MWRSFWKTMDPSRTGIPFGANDPRLIHIGRASTNTEAEYVDNDQLPDEYVESPQKRDLLRLARETFNLVTIIDSKFVPLEEAKTPSLSLSQQQIEGSCPQILLSSMLEFGYEHPSAKPIDSKAPSESKSKLETVAIVDSPIETPAKSPRSKKKYTRSKDIPQRNRLDDVLEDLSSIIENFKDNKNSSTGSV</sequence>
<protein>
    <submittedName>
        <fullName evidence="2">Uncharacterized protein</fullName>
    </submittedName>
</protein>
<evidence type="ECO:0000313" key="3">
    <source>
        <dbReference type="Proteomes" id="UP000023152"/>
    </source>
</evidence>
<organism evidence="2 3">
    <name type="scientific">Reticulomyxa filosa</name>
    <dbReference type="NCBI Taxonomy" id="46433"/>
    <lineage>
        <taxon>Eukaryota</taxon>
        <taxon>Sar</taxon>
        <taxon>Rhizaria</taxon>
        <taxon>Retaria</taxon>
        <taxon>Foraminifera</taxon>
        <taxon>Monothalamids</taxon>
        <taxon>Reticulomyxidae</taxon>
        <taxon>Reticulomyxa</taxon>
    </lineage>
</organism>